<gene>
    <name evidence="1" type="ordered locus">Sta7437_4361</name>
</gene>
<dbReference type="AlphaFoldDB" id="K9XZ03"/>
<dbReference type="HOGENOM" id="CLU_193091_0_0_3"/>
<proteinExistence type="predicted"/>
<reference evidence="2" key="1">
    <citation type="journal article" date="2013" name="Proc. Natl. Acad. Sci. U.S.A.">
        <title>Improving the coverage of the cyanobacterial phylum using diversity-driven genome sequencing.</title>
        <authorList>
            <person name="Shih P.M."/>
            <person name="Wu D."/>
            <person name="Latifi A."/>
            <person name="Axen S.D."/>
            <person name="Fewer D.P."/>
            <person name="Talla E."/>
            <person name="Calteau A."/>
            <person name="Cai F."/>
            <person name="Tandeau de Marsac N."/>
            <person name="Rippka R."/>
            <person name="Herdman M."/>
            <person name="Sivonen K."/>
            <person name="Coursin T."/>
            <person name="Laurent T."/>
            <person name="Goodwin L."/>
            <person name="Nolan M."/>
            <person name="Davenport K.W."/>
            <person name="Han C.S."/>
            <person name="Rubin E.M."/>
            <person name="Eisen J.A."/>
            <person name="Woyke T."/>
            <person name="Gugger M."/>
            <person name="Kerfeld C.A."/>
        </authorList>
    </citation>
    <scope>NUCLEOTIDE SEQUENCE [LARGE SCALE GENOMIC DNA]</scope>
    <source>
        <strain evidence="2">ATCC 29371 / PCC 7437</strain>
    </source>
</reference>
<dbReference type="KEGG" id="scs:Sta7437_4361"/>
<sequence>MELNQIKKQALELPIRDRWHLVQSLLISIQQETLLSISPSPTVKPLTNLDPWTQSLIGVIELNEKEATESYVDYLEEKYS</sequence>
<keyword evidence="2" id="KW-1185">Reference proteome</keyword>
<dbReference type="Proteomes" id="UP000010473">
    <property type="component" value="Chromosome"/>
</dbReference>
<evidence type="ECO:0000313" key="2">
    <source>
        <dbReference type="Proteomes" id="UP000010473"/>
    </source>
</evidence>
<dbReference type="STRING" id="111780.Sta7437_4361"/>
<name>K9XZ03_STAC7</name>
<dbReference type="OrthoDB" id="7063513at2"/>
<dbReference type="RefSeq" id="WP_015195484.1">
    <property type="nucleotide sequence ID" value="NC_019748.1"/>
</dbReference>
<protein>
    <submittedName>
        <fullName evidence="1">Uncharacterized protein</fullName>
    </submittedName>
</protein>
<dbReference type="EMBL" id="CP003653">
    <property type="protein sequence ID" value="AFZ37830.1"/>
    <property type="molecule type" value="Genomic_DNA"/>
</dbReference>
<organism evidence="1 2">
    <name type="scientific">Stanieria cyanosphaera (strain ATCC 29371 / PCC 7437)</name>
    <dbReference type="NCBI Taxonomy" id="111780"/>
    <lineage>
        <taxon>Bacteria</taxon>
        <taxon>Bacillati</taxon>
        <taxon>Cyanobacteriota</taxon>
        <taxon>Cyanophyceae</taxon>
        <taxon>Pleurocapsales</taxon>
        <taxon>Dermocarpellaceae</taxon>
        <taxon>Stanieria</taxon>
    </lineage>
</organism>
<evidence type="ECO:0000313" key="1">
    <source>
        <dbReference type="EMBL" id="AFZ37830.1"/>
    </source>
</evidence>
<accession>K9XZ03</accession>